<feature type="compositionally biased region" description="Low complexity" evidence="1">
    <location>
        <begin position="601"/>
        <end position="615"/>
    </location>
</feature>
<dbReference type="Gene3D" id="2.40.50.40">
    <property type="match status" value="1"/>
</dbReference>
<keyword evidence="3" id="KW-1185">Reference proteome</keyword>
<evidence type="ECO:0000256" key="1">
    <source>
        <dbReference type="SAM" id="MobiDB-lite"/>
    </source>
</evidence>
<feature type="compositionally biased region" description="Low complexity" evidence="1">
    <location>
        <begin position="880"/>
        <end position="899"/>
    </location>
</feature>
<feature type="compositionally biased region" description="Polar residues" evidence="1">
    <location>
        <begin position="1175"/>
        <end position="1187"/>
    </location>
</feature>
<feature type="region of interest" description="Disordered" evidence="1">
    <location>
        <begin position="734"/>
        <end position="982"/>
    </location>
</feature>
<sequence length="2153" mass="223197">MPPRGAGGPANKRKRTAASPEPGSSTSKRSKATSAPKKASKSSAAAASSSKGKGRDIESDPVFKQGKAKDLLKEYDPTALLGIEEDDRLSPVSSDEAEGLAGWTAKDEDRWRTTLVQAQDETSDQSFIIDELLRWREHPRRPGVYQYRVAWQTYPIYACTWEPASSFDPITLEEFWARKKGRPDYIPLPGPDDEEEDISAHDSDTDFASFHHLSKDEVKLKIQKMRRAWRQDKCDLRLVKSLRREERDHRKRIALQTKTPVSSSSTSHAASPTAENSGDQRWITTPQMRGEDVDDDVTEQPKPPMSAGASQAESLRKQASRTPKAAAVGTFSKKAAPSTQSGAAAKRSKANAAGAQKSATSSNKGSESEIVTIVISSDEDEEEETGASSGPSKPTTPNAKKVTPAKASNAKANTASPAASSKKSALARKGAAAARASSAGEDPSDGDVEDEGEDDDVTVGQQTQAAAPSSGSRRATRDSDSDFFDRSRSTQPTGGRRQIIIPTRADASGSSGTPSTSAQAASKPPVKAAGLVVGVAVGGAPAKKRLGSSSSSPLTSLPPSDSELSVLAAVRAEGAAAAAAAADERPRKKVRIAETGALANSPTSTPAGGSGSISALPQSPSEAARRTYEPMPVSGTVPQHHTLTAEEIAEGERSGKRQTSLLAKKKLVEHAIASKAAEIAEREEEEEDESLWGDPAGVATSLAVQAAPAVAVRSTAALIPRTADGVPITMARARAAGASSGTQSSLTGLGSNAAPWDRAGANYKARREAEWLREAEQRQKARASDAAKSLVTRPPEENRSRQAKNASPSKEGASVSPVRQAAAGPASSDVRVTGVRVATSRSTSGKGSTSTPPVKGSYKGAHRAGPKIQRIGLIPDPIPKSKLAAARAKAAATARPSTSLADLPTIPRKPPPSPAEKAKATQETVAHTPAATILGPANTSTNDDLADLWGDDAMGPGDFSNSSQPNGHVSGHADPAPAPPINLASDAAAQMDLFHNTASGWDADEPPAQPIVAPNVTNIWASEAAAQKSAFDDAAAAWGDPEPPAQPPVAPTVLTTLNGPNAPVHGGAQTAQMGLGHSDQRSNAQSTAQWNANGPTGALPQSQHTSAPEASPSTIDVGNIATQERERFEEAALGWGDEEPPARPTAPAPPPVLAPAPNHAQTQPFQQPYAQQRQHASTASNGYQTPATADAWLGSGPPQSSQLGTPQATGMSNSAITSWQAVIPLGATPSAATPVVQQPNQPGGATPHSTGPASVIQQAGGGGGLLPGQTLHTIDEERKRFEEAASAWGMEEPPERVEAAPAPPQPQPQQPNVPPSITQSRPYHPPLPPLGSQYPSAQAPNAAATGTLTSNQDAIGGLASNTPNVADSAERQRFEEIAAGWDDEEPPNHSAKAAPAPPPFSQAPAAPAVPDAPPFGGQDAQAGPSPSAINWGANLASAWDGVRAPPPRLSYPPRERNGSTNEGDGSWGRRGGRNDRFRDQGHRRDYGDRDDNRNRGYGNLRDSGNSYGQGGSSGTWDRAENRRDSGGYRGRGDERPAWGNPDSYADQSRAQPRDSAIGAHEPWSQARNPESAPSDSAVASFGVNTDASQPAATSSAAPALPPPVADNAPEDAERKKFEEIAAGWDDDLPPSPPRRSAPIGALAPASQSSGPLPDRRDQPNDLGSSTVHIPTGPRQGPRDSAAQSGHGGPGPNSGLADRGSPFGSAPHRNSRRDTSPDPASVQWFQPPGPGFVHPDRAKRRATELDNIPADTLNLVYDDDNDGESQQEAEPPRLTGTNQAPLTKNRWGRTATVPAPAPPNPNTRTSEVGTTAAETAPGPPLVANQPGATAAALAELPIDPRRLSSNRAYEEYDAVVPSGGTPLASQLTVPALEPAAASSSSLPPPPLGATASELSGGDGQATDVEAATVPLTSTEAGEATLELSEDEEGEVGSDDAAMEIFGWSEFGEAAPGTTNTEAGAESLVAETAPTLHPAPLNVQADEGGSDSDMDEVDTVRRIQVIRKLTVPNGTMTTSSEAVVTAAATAAASSPPEEESQTVRASSSDPVHMEQEKGGGDDGPQKLSLSCLDDTDDSEEGEGEQRDGPGSIGSEAQRAVVGPPTEYSTPVAVSLGKFGAEFDMGSGAQAQAEAEAEGEADGEGEEDDDDALAVEALVN</sequence>
<feature type="compositionally biased region" description="Acidic residues" evidence="1">
    <location>
        <begin position="1982"/>
        <end position="1991"/>
    </location>
</feature>
<feature type="compositionally biased region" description="Low complexity" evidence="1">
    <location>
        <begin position="259"/>
        <end position="274"/>
    </location>
</feature>
<feature type="compositionally biased region" description="Basic and acidic residues" evidence="1">
    <location>
        <begin position="765"/>
        <end position="785"/>
    </location>
</feature>
<feature type="compositionally biased region" description="Acidic residues" evidence="1">
    <location>
        <begin position="2067"/>
        <end position="2076"/>
    </location>
</feature>
<feature type="compositionally biased region" description="Polar residues" evidence="1">
    <location>
        <begin position="1333"/>
        <end position="1365"/>
    </location>
</feature>
<feature type="compositionally biased region" description="Pro residues" evidence="1">
    <location>
        <begin position="1301"/>
        <end position="1314"/>
    </location>
</feature>
<feature type="compositionally biased region" description="Basic and acidic residues" evidence="1">
    <location>
        <begin position="1472"/>
        <end position="1494"/>
    </location>
</feature>
<reference evidence="2" key="1">
    <citation type="journal article" date="2023" name="PhytoFront">
        <title>Draft Genome Resources of Seven Strains of Tilletia horrida, Causal Agent of Kernel Smut of Rice.</title>
        <authorList>
            <person name="Khanal S."/>
            <person name="Antony Babu S."/>
            <person name="Zhou X.G."/>
        </authorList>
    </citation>
    <scope>NUCLEOTIDE SEQUENCE</scope>
    <source>
        <strain evidence="2">TX6</strain>
    </source>
</reference>
<feature type="compositionally biased region" description="Basic and acidic residues" evidence="1">
    <location>
        <begin position="1517"/>
        <end position="1536"/>
    </location>
</feature>
<feature type="compositionally biased region" description="Low complexity" evidence="1">
    <location>
        <begin position="1027"/>
        <end position="1037"/>
    </location>
</feature>
<feature type="compositionally biased region" description="Polar residues" evidence="1">
    <location>
        <begin position="275"/>
        <end position="287"/>
    </location>
</feature>
<comment type="caution">
    <text evidence="2">The sequence shown here is derived from an EMBL/GenBank/DDBJ whole genome shotgun (WGS) entry which is preliminary data.</text>
</comment>
<feature type="compositionally biased region" description="Polar residues" evidence="1">
    <location>
        <begin position="1802"/>
        <end position="1812"/>
    </location>
</feature>
<feature type="region of interest" description="Disordered" evidence="1">
    <location>
        <begin position="541"/>
        <end position="560"/>
    </location>
</feature>
<dbReference type="Proteomes" id="UP001176517">
    <property type="component" value="Unassembled WGS sequence"/>
</dbReference>
<feature type="compositionally biased region" description="Low complexity" evidence="1">
    <location>
        <begin position="24"/>
        <end position="51"/>
    </location>
</feature>
<feature type="region of interest" description="Disordered" evidence="1">
    <location>
        <begin position="1027"/>
        <end position="1212"/>
    </location>
</feature>
<proteinExistence type="predicted"/>
<dbReference type="SUPFAM" id="SSF54160">
    <property type="entry name" value="Chromo domain-like"/>
    <property type="match status" value="1"/>
</dbReference>
<feature type="region of interest" description="Disordered" evidence="1">
    <location>
        <begin position="83"/>
        <end position="102"/>
    </location>
</feature>
<feature type="compositionally biased region" description="Basic and acidic residues" evidence="1">
    <location>
        <begin position="475"/>
        <end position="488"/>
    </location>
</feature>
<feature type="compositionally biased region" description="Polar residues" evidence="1">
    <location>
        <begin position="1235"/>
        <end position="1257"/>
    </location>
</feature>
<dbReference type="CDD" id="cd00024">
    <property type="entry name" value="CD_CSD"/>
    <property type="match status" value="1"/>
</dbReference>
<dbReference type="EMBL" id="JAPDMZ010000030">
    <property type="protein sequence ID" value="KAK0555127.1"/>
    <property type="molecule type" value="Genomic_DNA"/>
</dbReference>
<feature type="compositionally biased region" description="Low complexity" evidence="1">
    <location>
        <begin position="505"/>
        <end position="526"/>
    </location>
</feature>
<feature type="compositionally biased region" description="Low complexity" evidence="1">
    <location>
        <begin position="839"/>
        <end position="851"/>
    </location>
</feature>
<feature type="compositionally biased region" description="Acidic residues" evidence="1">
    <location>
        <begin position="2128"/>
        <end position="2146"/>
    </location>
</feature>
<feature type="region of interest" description="Disordered" evidence="1">
    <location>
        <begin position="1"/>
        <end position="69"/>
    </location>
</feature>
<feature type="compositionally biased region" description="Acidic residues" evidence="1">
    <location>
        <begin position="1756"/>
        <end position="1766"/>
    </location>
</feature>
<feature type="region of interest" description="Disordered" evidence="1">
    <location>
        <begin position="575"/>
        <end position="658"/>
    </location>
</feature>
<feature type="region of interest" description="Disordered" evidence="1">
    <location>
        <begin position="1969"/>
        <end position="1992"/>
    </location>
</feature>
<feature type="compositionally biased region" description="Low complexity" evidence="1">
    <location>
        <begin position="1155"/>
        <end position="1174"/>
    </location>
</feature>
<feature type="region of interest" description="Disordered" evidence="1">
    <location>
        <begin position="249"/>
        <end position="526"/>
    </location>
</feature>
<feature type="compositionally biased region" description="Basic and acidic residues" evidence="1">
    <location>
        <begin position="2045"/>
        <end position="2058"/>
    </location>
</feature>
<feature type="compositionally biased region" description="Polar residues" evidence="1">
    <location>
        <begin position="1565"/>
        <end position="1574"/>
    </location>
</feature>
<feature type="region of interest" description="Disordered" evidence="1">
    <location>
        <begin position="2118"/>
        <end position="2153"/>
    </location>
</feature>
<feature type="compositionally biased region" description="Low complexity" evidence="1">
    <location>
        <begin position="2011"/>
        <end position="2029"/>
    </location>
</feature>
<feature type="region of interest" description="Disordered" evidence="1">
    <location>
        <begin position="2005"/>
        <end position="2103"/>
    </location>
</feature>
<feature type="region of interest" description="Disordered" evidence="1">
    <location>
        <begin position="1871"/>
        <end position="1931"/>
    </location>
</feature>
<feature type="compositionally biased region" description="Pro residues" evidence="1">
    <location>
        <begin position="1041"/>
        <end position="1050"/>
    </location>
</feature>
<dbReference type="InterPro" id="IPR016197">
    <property type="entry name" value="Chromo-like_dom_sf"/>
</dbReference>
<feature type="compositionally biased region" description="Low complexity" evidence="1">
    <location>
        <begin position="1495"/>
        <end position="1506"/>
    </location>
</feature>
<feature type="compositionally biased region" description="Low complexity" evidence="1">
    <location>
        <begin position="404"/>
        <end position="441"/>
    </location>
</feature>
<feature type="compositionally biased region" description="Low complexity" evidence="1">
    <location>
        <begin position="548"/>
        <end position="560"/>
    </location>
</feature>
<feature type="compositionally biased region" description="Polar residues" evidence="1">
    <location>
        <begin position="1081"/>
        <end position="1122"/>
    </location>
</feature>
<evidence type="ECO:0000313" key="2">
    <source>
        <dbReference type="EMBL" id="KAK0555127.1"/>
    </source>
</evidence>
<protein>
    <recommendedName>
        <fullName evidence="4">Chromo domain-containing protein</fullName>
    </recommendedName>
</protein>
<organism evidence="2 3">
    <name type="scientific">Tilletia horrida</name>
    <dbReference type="NCBI Taxonomy" id="155126"/>
    <lineage>
        <taxon>Eukaryota</taxon>
        <taxon>Fungi</taxon>
        <taxon>Dikarya</taxon>
        <taxon>Basidiomycota</taxon>
        <taxon>Ustilaginomycotina</taxon>
        <taxon>Exobasidiomycetes</taxon>
        <taxon>Tilletiales</taxon>
        <taxon>Tilletiaceae</taxon>
        <taxon>Tilletia</taxon>
    </lineage>
</organism>
<evidence type="ECO:0008006" key="4">
    <source>
        <dbReference type="Google" id="ProtNLM"/>
    </source>
</evidence>
<feature type="region of interest" description="Disordered" evidence="1">
    <location>
        <begin position="1230"/>
        <end position="1827"/>
    </location>
</feature>
<feature type="compositionally biased region" description="Low complexity" evidence="1">
    <location>
        <begin position="1587"/>
        <end position="1598"/>
    </location>
</feature>
<gene>
    <name evidence="2" type="ORF">OC846_001808</name>
</gene>
<evidence type="ECO:0000313" key="3">
    <source>
        <dbReference type="Proteomes" id="UP001176517"/>
    </source>
</evidence>
<accession>A0AAN6GSZ4</accession>
<feature type="compositionally biased region" description="Acidic residues" evidence="1">
    <location>
        <begin position="1922"/>
        <end position="1931"/>
    </location>
</feature>
<feature type="compositionally biased region" description="Acidic residues" evidence="1">
    <location>
        <begin position="442"/>
        <end position="457"/>
    </location>
</feature>
<feature type="compositionally biased region" description="Low complexity" evidence="1">
    <location>
        <begin position="734"/>
        <end position="751"/>
    </location>
</feature>
<feature type="compositionally biased region" description="Low complexity" evidence="1">
    <location>
        <begin position="341"/>
        <end position="355"/>
    </location>
</feature>
<feature type="compositionally biased region" description="Polar residues" evidence="1">
    <location>
        <begin position="386"/>
        <end position="398"/>
    </location>
</feature>
<feature type="compositionally biased region" description="Basic and acidic residues" evidence="1">
    <location>
        <begin position="1273"/>
        <end position="1283"/>
    </location>
</feature>
<feature type="compositionally biased region" description="Pro residues" evidence="1">
    <location>
        <begin position="1142"/>
        <end position="1154"/>
    </location>
</feature>
<feature type="compositionally biased region" description="Polar residues" evidence="1">
    <location>
        <begin position="1197"/>
        <end position="1212"/>
    </location>
</feature>
<feature type="compositionally biased region" description="Low complexity" evidence="1">
    <location>
        <begin position="1871"/>
        <end position="1880"/>
    </location>
</feature>
<name>A0AAN6GSZ4_9BASI</name>